<dbReference type="SUPFAM" id="SSF52172">
    <property type="entry name" value="CheY-like"/>
    <property type="match status" value="1"/>
</dbReference>
<feature type="domain" description="HTH luxR-type" evidence="3">
    <location>
        <begin position="153"/>
        <end position="218"/>
    </location>
</feature>
<dbReference type="Gene3D" id="3.40.50.2300">
    <property type="match status" value="1"/>
</dbReference>
<protein>
    <submittedName>
        <fullName evidence="5">Transcriptional regulator, LuxR family</fullName>
    </submittedName>
</protein>
<reference evidence="5" key="1">
    <citation type="journal article" date="2012" name="PLoS Genet.">
        <title>Comparative Genomics of Plant-Associated Pseudomonas spp.: Insights into Diversity and Inheritance of Traits Involved in Multitrophic Interactions.</title>
        <authorList>
            <person name="Loper J.E."/>
            <person name="Hassan K.A."/>
            <person name="Mavrodi D.V."/>
            <person name="Davis E.W.II."/>
            <person name="Lim C.K."/>
            <person name="Shaffer B.T."/>
            <person name="Elbourne L.D."/>
            <person name="Stockwell V.O."/>
            <person name="Hartney S.L."/>
            <person name="Breakwell K."/>
            <person name="Henkels M.D."/>
            <person name="Tetu S.G."/>
            <person name="Rangel L.I."/>
            <person name="Kidarsa T.A."/>
            <person name="Wilson N.L."/>
            <person name="van de Mortel J.E."/>
            <person name="Song C."/>
            <person name="Blumhagen R."/>
            <person name="Radune D."/>
            <person name="Hostetler J.B."/>
            <person name="Brinkac L.M."/>
            <person name="Durkin A.S."/>
            <person name="Kluepfel D.A."/>
            <person name="Wechter W.P."/>
            <person name="Anderson A.J."/>
            <person name="Kim Y.C."/>
            <person name="Pierson L.S.III."/>
            <person name="Pierson E.A."/>
            <person name="Lindow S.E."/>
            <person name="Kobayashi D.Y."/>
            <person name="Raaijmakers J.M."/>
            <person name="Weller D.M."/>
            <person name="Thomashow L.S."/>
            <person name="Allen A.E."/>
            <person name="Paulsen I.T."/>
        </authorList>
    </citation>
    <scope>NUCLEOTIDE SEQUENCE [LARGE SCALE GENOMIC DNA]</scope>
    <source>
        <strain evidence="5">SS101</strain>
    </source>
</reference>
<dbReference type="GO" id="GO:0003677">
    <property type="term" value="F:DNA binding"/>
    <property type="evidence" value="ECO:0007669"/>
    <property type="project" value="UniProtKB-KW"/>
</dbReference>
<dbReference type="EMBL" id="AHPN01000001">
    <property type="protein sequence ID" value="EIK62041.1"/>
    <property type="molecule type" value="Genomic_DNA"/>
</dbReference>
<dbReference type="PANTHER" id="PTHR43214:SF17">
    <property type="entry name" value="TRANSCRIPTIONAL REGULATORY PROTEIN RCSB"/>
    <property type="match status" value="1"/>
</dbReference>
<evidence type="ECO:0000256" key="1">
    <source>
        <dbReference type="ARBA" id="ARBA00023125"/>
    </source>
</evidence>
<feature type="domain" description="Response regulatory" evidence="4">
    <location>
        <begin position="6"/>
        <end position="122"/>
    </location>
</feature>
<accession>I4KBF1</accession>
<dbReference type="GO" id="GO:0000160">
    <property type="term" value="P:phosphorelay signal transduction system"/>
    <property type="evidence" value="ECO:0007669"/>
    <property type="project" value="InterPro"/>
</dbReference>
<gene>
    <name evidence="5" type="ORF">PflSS101_4023</name>
</gene>
<dbReference type="Proteomes" id="UP000003213">
    <property type="component" value="Chromosome"/>
</dbReference>
<evidence type="ECO:0000313" key="5">
    <source>
        <dbReference type="EMBL" id="EIK62041.1"/>
    </source>
</evidence>
<dbReference type="HOGENOM" id="CLU_000445_90_1_6"/>
<dbReference type="InterPro" id="IPR000792">
    <property type="entry name" value="Tscrpt_reg_LuxR_C"/>
</dbReference>
<dbReference type="InterPro" id="IPR001789">
    <property type="entry name" value="Sig_transdc_resp-reg_receiver"/>
</dbReference>
<keyword evidence="1" id="KW-0238">DNA-binding</keyword>
<comment type="caution">
    <text evidence="5">The sequence shown here is derived from an EMBL/GenBank/DDBJ whole genome shotgun (WGS) entry which is preliminary data.</text>
</comment>
<proteinExistence type="predicted"/>
<evidence type="ECO:0000259" key="3">
    <source>
        <dbReference type="PROSITE" id="PS50043"/>
    </source>
</evidence>
<dbReference type="PANTHER" id="PTHR43214">
    <property type="entry name" value="TWO-COMPONENT RESPONSE REGULATOR"/>
    <property type="match status" value="1"/>
</dbReference>
<dbReference type="InterPro" id="IPR039420">
    <property type="entry name" value="WalR-like"/>
</dbReference>
<comment type="caution">
    <text evidence="2">Lacks conserved residue(s) required for the propagation of feature annotation.</text>
</comment>
<dbReference type="InterPro" id="IPR016032">
    <property type="entry name" value="Sig_transdc_resp-reg_C-effctor"/>
</dbReference>
<dbReference type="RefSeq" id="WP_003193415.1">
    <property type="nucleotide sequence ID" value="NZ_CM001513.1"/>
</dbReference>
<dbReference type="SMART" id="SM00421">
    <property type="entry name" value="HTH_LUXR"/>
    <property type="match status" value="1"/>
</dbReference>
<dbReference type="GO" id="GO:0006355">
    <property type="term" value="P:regulation of DNA-templated transcription"/>
    <property type="evidence" value="ECO:0007669"/>
    <property type="project" value="InterPro"/>
</dbReference>
<evidence type="ECO:0000259" key="4">
    <source>
        <dbReference type="PROSITE" id="PS50110"/>
    </source>
</evidence>
<dbReference type="InterPro" id="IPR011006">
    <property type="entry name" value="CheY-like_superfamily"/>
</dbReference>
<dbReference type="SUPFAM" id="SSF46894">
    <property type="entry name" value="C-terminal effector domain of the bipartite response regulators"/>
    <property type="match status" value="1"/>
</dbReference>
<evidence type="ECO:0000256" key="2">
    <source>
        <dbReference type="PROSITE-ProRule" id="PRU00169"/>
    </source>
</evidence>
<dbReference type="PROSITE" id="PS50110">
    <property type="entry name" value="RESPONSE_REGULATORY"/>
    <property type="match status" value="1"/>
</dbReference>
<dbReference type="PRINTS" id="PR00038">
    <property type="entry name" value="HTHLUXR"/>
</dbReference>
<dbReference type="PROSITE" id="PS50043">
    <property type="entry name" value="HTH_LUXR_2"/>
    <property type="match status" value="1"/>
</dbReference>
<name>I4KBF1_9PSED</name>
<dbReference type="CDD" id="cd06170">
    <property type="entry name" value="LuxR_C_like"/>
    <property type="match status" value="1"/>
</dbReference>
<sequence>MLSPIRVGVFDKLALIRYGLCIYLLKEPGVEMIGSYACSIKALHAARKKKLNVLVVGYVPGNIDCLEFVKKLVGEKTAPKLLVLLERPHPPTEVLLQLSGAHGILYKTQPLADYMDAIRRLAAGKFYFRFEWTLNCALELIDCAVKEKGVTPAATVSAMLSSRERDVLRLFAKGLTVTQIASNSVKSVKTISAQKRNAYRKLGLKNDLDFFKRLASLDL</sequence>
<dbReference type="Pfam" id="PF00196">
    <property type="entry name" value="GerE"/>
    <property type="match status" value="1"/>
</dbReference>
<dbReference type="AlphaFoldDB" id="I4KBF1"/>
<organism evidence="5">
    <name type="scientific">Pseudomonas lactis</name>
    <dbReference type="NCBI Taxonomy" id="1615674"/>
    <lineage>
        <taxon>Bacteria</taxon>
        <taxon>Pseudomonadati</taxon>
        <taxon>Pseudomonadota</taxon>
        <taxon>Gammaproteobacteria</taxon>
        <taxon>Pseudomonadales</taxon>
        <taxon>Pseudomonadaceae</taxon>
        <taxon>Pseudomonas</taxon>
    </lineage>
</organism>